<keyword evidence="1" id="KW-0472">Membrane</keyword>
<dbReference type="RefSeq" id="WP_221519736.1">
    <property type="nucleotide sequence ID" value="NZ_JACHMB010000001.1"/>
</dbReference>
<gene>
    <name evidence="2" type="ORF">HD596_008123</name>
</gene>
<keyword evidence="1" id="KW-1133">Transmembrane helix</keyword>
<evidence type="ECO:0008006" key="4">
    <source>
        <dbReference type="Google" id="ProtNLM"/>
    </source>
</evidence>
<sequence>MQAAYVLFGGTAPFVATGVVSASGSAVAPAFYVVGLAAVSLVVVLTSFRETRGLRLDRGVDEVTSGT</sequence>
<comment type="caution">
    <text evidence="2">The sequence shown here is derived from an EMBL/GenBank/DDBJ whole genome shotgun (WGS) entry which is preliminary data.</text>
</comment>
<evidence type="ECO:0000313" key="3">
    <source>
        <dbReference type="Proteomes" id="UP000579153"/>
    </source>
</evidence>
<protein>
    <recommendedName>
        <fullName evidence="4">Major facilitator superfamily (MFS) profile domain-containing protein</fullName>
    </recommendedName>
</protein>
<evidence type="ECO:0000256" key="1">
    <source>
        <dbReference type="SAM" id="Phobius"/>
    </source>
</evidence>
<organism evidence="2 3">
    <name type="scientific">Nonomuraea jabiensis</name>
    <dbReference type="NCBI Taxonomy" id="882448"/>
    <lineage>
        <taxon>Bacteria</taxon>
        <taxon>Bacillati</taxon>
        <taxon>Actinomycetota</taxon>
        <taxon>Actinomycetes</taxon>
        <taxon>Streptosporangiales</taxon>
        <taxon>Streptosporangiaceae</taxon>
        <taxon>Nonomuraea</taxon>
    </lineage>
</organism>
<dbReference type="EMBL" id="JACHMB010000001">
    <property type="protein sequence ID" value="MBB5781367.1"/>
    <property type="molecule type" value="Genomic_DNA"/>
</dbReference>
<dbReference type="InterPro" id="IPR036259">
    <property type="entry name" value="MFS_trans_sf"/>
</dbReference>
<accession>A0A7W9GCR2</accession>
<reference evidence="2 3" key="1">
    <citation type="submission" date="2020-08" db="EMBL/GenBank/DDBJ databases">
        <title>Sequencing the genomes of 1000 actinobacteria strains.</title>
        <authorList>
            <person name="Klenk H.-P."/>
        </authorList>
    </citation>
    <scope>NUCLEOTIDE SEQUENCE [LARGE SCALE GENOMIC DNA]</scope>
    <source>
        <strain evidence="2 3">DSM 45507</strain>
    </source>
</reference>
<dbReference type="AlphaFoldDB" id="A0A7W9GCR2"/>
<dbReference type="Proteomes" id="UP000579153">
    <property type="component" value="Unassembled WGS sequence"/>
</dbReference>
<proteinExistence type="predicted"/>
<keyword evidence="3" id="KW-1185">Reference proteome</keyword>
<feature type="transmembrane region" description="Helical" evidence="1">
    <location>
        <begin position="31"/>
        <end position="48"/>
    </location>
</feature>
<evidence type="ECO:0000313" key="2">
    <source>
        <dbReference type="EMBL" id="MBB5781367.1"/>
    </source>
</evidence>
<dbReference type="SUPFAM" id="SSF103473">
    <property type="entry name" value="MFS general substrate transporter"/>
    <property type="match status" value="1"/>
</dbReference>
<keyword evidence="1" id="KW-0812">Transmembrane</keyword>
<name>A0A7W9GCR2_9ACTN</name>